<comment type="caution">
    <text evidence="1">The sequence shown here is derived from an EMBL/GenBank/DDBJ whole genome shotgun (WGS) entry which is preliminary data.</text>
</comment>
<evidence type="ECO:0000313" key="2">
    <source>
        <dbReference type="Proteomes" id="UP000012015"/>
    </source>
</evidence>
<gene>
    <name evidence="1" type="ORF">ADIAG_03082</name>
</gene>
<evidence type="ECO:0000313" key="1">
    <source>
        <dbReference type="EMBL" id="EMQ97702.1"/>
    </source>
</evidence>
<name>M7MMW9_9MICC</name>
<dbReference type="STRING" id="1276920.ADIAG_03082"/>
<sequence>MMTRRLNDIELEVLENGEDDWVLFAHIMGIHNEAQGLSLDEAKAVELASSTCLTLCELGLARMGRYTDEHSFFPWPETVAELQARLQAELSSPPPGHDMNLNQQWIMLDILPDGLDVWHQQKR</sequence>
<dbReference type="AlphaFoldDB" id="M7MMW9"/>
<organism evidence="1 2">
    <name type="scientific">Paeniglutamicibacter gangotriensis Lz1y</name>
    <dbReference type="NCBI Taxonomy" id="1276920"/>
    <lineage>
        <taxon>Bacteria</taxon>
        <taxon>Bacillati</taxon>
        <taxon>Actinomycetota</taxon>
        <taxon>Actinomycetes</taxon>
        <taxon>Micrococcales</taxon>
        <taxon>Micrococcaceae</taxon>
        <taxon>Paeniglutamicibacter</taxon>
    </lineage>
</organism>
<dbReference type="EMBL" id="AOCK01000009">
    <property type="protein sequence ID" value="EMQ97702.1"/>
    <property type="molecule type" value="Genomic_DNA"/>
</dbReference>
<accession>M7MMW9</accession>
<reference evidence="1 2" key="1">
    <citation type="journal article" date="2013" name="Genome Announc.">
        <title>Draft Genome Sequence of Arthrobacter gangotriensis Strain Lz1yT, Isolated from a Penguin Rookery Soil Sample Collected in Antarctica, near the Indian Station Dakshin Gangotri.</title>
        <authorList>
            <person name="Shivaji S."/>
            <person name="Ara S."/>
            <person name="Bandi S."/>
            <person name="Singh A."/>
            <person name="Kumar Pinnaka A."/>
        </authorList>
    </citation>
    <scope>NUCLEOTIDE SEQUENCE [LARGE SCALE GENOMIC DNA]</scope>
    <source>
        <strain evidence="1 2">Lz1y</strain>
    </source>
</reference>
<proteinExistence type="predicted"/>
<dbReference type="RefSeq" id="WP_007272249.1">
    <property type="nucleotide sequence ID" value="NZ_AOCK01000009.1"/>
</dbReference>
<dbReference type="Proteomes" id="UP000012015">
    <property type="component" value="Unassembled WGS sequence"/>
</dbReference>
<keyword evidence="2" id="KW-1185">Reference proteome</keyword>
<protein>
    <submittedName>
        <fullName evidence="1">Uncharacterized protein</fullName>
    </submittedName>
</protein>